<protein>
    <submittedName>
        <fullName evidence="4">Transcriptional regulator GlxA family with amidase domain</fullName>
    </submittedName>
</protein>
<feature type="domain" description="HTH araC/xylS-type" evidence="3">
    <location>
        <begin position="209"/>
        <end position="307"/>
    </location>
</feature>
<evidence type="ECO:0000313" key="5">
    <source>
        <dbReference type="Proteomes" id="UP000620262"/>
    </source>
</evidence>
<dbReference type="RefSeq" id="WP_192729218.1">
    <property type="nucleotide sequence ID" value="NZ_BAAAVL010000006.1"/>
</dbReference>
<dbReference type="Gene3D" id="1.10.10.60">
    <property type="entry name" value="Homeodomain-like"/>
    <property type="match status" value="1"/>
</dbReference>
<keyword evidence="5" id="KW-1185">Reference proteome</keyword>
<evidence type="ECO:0000259" key="3">
    <source>
        <dbReference type="PROSITE" id="PS01124"/>
    </source>
</evidence>
<evidence type="ECO:0000256" key="2">
    <source>
        <dbReference type="ARBA" id="ARBA00023163"/>
    </source>
</evidence>
<dbReference type="EMBL" id="JADBEC010000001">
    <property type="protein sequence ID" value="MBE1505343.1"/>
    <property type="molecule type" value="Genomic_DNA"/>
</dbReference>
<organism evidence="4 5">
    <name type="scientific">Rhizobium viscosum</name>
    <name type="common">Arthrobacter viscosus</name>
    <dbReference type="NCBI Taxonomy" id="1673"/>
    <lineage>
        <taxon>Bacteria</taxon>
        <taxon>Pseudomonadati</taxon>
        <taxon>Pseudomonadota</taxon>
        <taxon>Alphaproteobacteria</taxon>
        <taxon>Hyphomicrobiales</taxon>
        <taxon>Rhizobiaceae</taxon>
        <taxon>Rhizobium/Agrobacterium group</taxon>
        <taxon>Rhizobium</taxon>
    </lineage>
</organism>
<sequence>MQQIGFLLFPGFQIMSLAAASAFEFTNLEIGEKVYDIHYLSETGGPIANSLGMIVETEAFGDPAFDTLIVTGAPDIKLPNEAEANFIRAALPATRRLASICTGAFLLADAGVLDGRRATTHWYLARELQSRYPEIRMEEDRIYIIDGSVWTSAGMTAGVDLALAMVEKDHGLEIARAVARKLVVYHRRAGGQSQFSTLLELEPKSDRIQKALAHARSNLKSTLSVEDLAEAAHLSPRQFSRAFRAETGQSPAKAVENLRLEAARLMMEQGRHPIDTVARETGFADRERMRRAFLRAFGQPPQAIRRAAQQELQA</sequence>
<dbReference type="CDD" id="cd03137">
    <property type="entry name" value="GATase1_AraC_1"/>
    <property type="match status" value="1"/>
</dbReference>
<keyword evidence="2" id="KW-0804">Transcription</keyword>
<evidence type="ECO:0000313" key="4">
    <source>
        <dbReference type="EMBL" id="MBE1505343.1"/>
    </source>
</evidence>
<dbReference type="SUPFAM" id="SSF52317">
    <property type="entry name" value="Class I glutamine amidotransferase-like"/>
    <property type="match status" value="1"/>
</dbReference>
<dbReference type="SMART" id="SM00342">
    <property type="entry name" value="HTH_ARAC"/>
    <property type="match status" value="1"/>
</dbReference>
<dbReference type="InterPro" id="IPR018060">
    <property type="entry name" value="HTH_AraC"/>
</dbReference>
<dbReference type="InterPro" id="IPR052158">
    <property type="entry name" value="INH-QAR"/>
</dbReference>
<evidence type="ECO:0000256" key="1">
    <source>
        <dbReference type="ARBA" id="ARBA00023015"/>
    </source>
</evidence>
<proteinExistence type="predicted"/>
<dbReference type="Pfam" id="PF12833">
    <property type="entry name" value="HTH_18"/>
    <property type="match status" value="1"/>
</dbReference>
<dbReference type="PANTHER" id="PTHR43130:SF3">
    <property type="entry name" value="HTH-TYPE TRANSCRIPTIONAL REGULATOR RV1931C"/>
    <property type="match status" value="1"/>
</dbReference>
<gene>
    <name evidence="4" type="ORF">H4W29_002524</name>
</gene>
<accession>A0ABR9IQC7</accession>
<dbReference type="Pfam" id="PF01965">
    <property type="entry name" value="DJ-1_PfpI"/>
    <property type="match status" value="1"/>
</dbReference>
<keyword evidence="1" id="KW-0805">Transcription regulation</keyword>
<dbReference type="PROSITE" id="PS01124">
    <property type="entry name" value="HTH_ARAC_FAMILY_2"/>
    <property type="match status" value="1"/>
</dbReference>
<dbReference type="Gene3D" id="3.40.50.880">
    <property type="match status" value="1"/>
</dbReference>
<reference evidence="4 5" key="1">
    <citation type="submission" date="2020-10" db="EMBL/GenBank/DDBJ databases">
        <title>Sequencing the genomes of 1000 actinobacteria strains.</title>
        <authorList>
            <person name="Klenk H.-P."/>
        </authorList>
    </citation>
    <scope>NUCLEOTIDE SEQUENCE [LARGE SCALE GENOMIC DNA]</scope>
    <source>
        <strain evidence="4 5">DSM 7307</strain>
    </source>
</reference>
<comment type="caution">
    <text evidence="4">The sequence shown here is derived from an EMBL/GenBank/DDBJ whole genome shotgun (WGS) entry which is preliminary data.</text>
</comment>
<dbReference type="InterPro" id="IPR009057">
    <property type="entry name" value="Homeodomain-like_sf"/>
</dbReference>
<dbReference type="Proteomes" id="UP000620262">
    <property type="component" value="Unassembled WGS sequence"/>
</dbReference>
<dbReference type="InterPro" id="IPR029062">
    <property type="entry name" value="Class_I_gatase-like"/>
</dbReference>
<name>A0ABR9IQC7_RHIVS</name>
<dbReference type="PANTHER" id="PTHR43130">
    <property type="entry name" value="ARAC-FAMILY TRANSCRIPTIONAL REGULATOR"/>
    <property type="match status" value="1"/>
</dbReference>
<dbReference type="SUPFAM" id="SSF46689">
    <property type="entry name" value="Homeodomain-like"/>
    <property type="match status" value="2"/>
</dbReference>
<dbReference type="InterPro" id="IPR002818">
    <property type="entry name" value="DJ-1/PfpI"/>
</dbReference>